<dbReference type="GO" id="GO:0003755">
    <property type="term" value="F:peptidyl-prolyl cis-trans isomerase activity"/>
    <property type="evidence" value="ECO:0007669"/>
    <property type="project" value="InterPro"/>
</dbReference>
<organism evidence="2 3">
    <name type="scientific">Mycoplasmopsis bovis</name>
    <name type="common">Mycoplasma bovis</name>
    <dbReference type="NCBI Taxonomy" id="28903"/>
    <lineage>
        <taxon>Bacteria</taxon>
        <taxon>Bacillati</taxon>
        <taxon>Mycoplasmatota</taxon>
        <taxon>Mycoplasmoidales</taxon>
        <taxon>Metamycoplasmataceae</taxon>
        <taxon>Mycoplasmopsis</taxon>
    </lineage>
</organism>
<dbReference type="InterPro" id="IPR000740">
    <property type="entry name" value="GrpE"/>
</dbReference>
<proteinExistence type="predicted"/>
<name>A0A2N8U2Y2_MYCBV</name>
<dbReference type="InterPro" id="IPR046357">
    <property type="entry name" value="PPIase_dom_sf"/>
</dbReference>
<reference evidence="2 3" key="1">
    <citation type="submission" date="2016-06" db="EMBL/GenBank/DDBJ databases">
        <authorList>
            <person name="Kjaerup R.B."/>
            <person name="Dalgaard T.S."/>
            <person name="Juul-Madsen H.R."/>
        </authorList>
    </citation>
    <scope>NUCLEOTIDE SEQUENCE [LARGE SCALE GENOMIC DNA]</scope>
    <source>
        <strain evidence="2">JF4278</strain>
    </source>
</reference>
<dbReference type="Gene3D" id="1.10.3120.10">
    <property type="entry name" value="Trigger factor, C-terminal domain"/>
    <property type="match status" value="1"/>
</dbReference>
<dbReference type="AlphaFoldDB" id="A0A2N8U2Y2"/>
<dbReference type="PANTHER" id="PTHR21237:SF23">
    <property type="entry name" value="GRPE PROTEIN HOMOLOG, MITOCHONDRIAL"/>
    <property type="match status" value="1"/>
</dbReference>
<dbReference type="GO" id="GO:0000774">
    <property type="term" value="F:adenyl-nucleotide exchange factor activity"/>
    <property type="evidence" value="ECO:0007669"/>
    <property type="project" value="InterPro"/>
</dbReference>
<dbReference type="Gene3D" id="3.10.50.40">
    <property type="match status" value="1"/>
</dbReference>
<dbReference type="InterPro" id="IPR037041">
    <property type="entry name" value="Trigger_fac_C_sf"/>
</dbReference>
<dbReference type="GO" id="GO:0051087">
    <property type="term" value="F:protein-folding chaperone binding"/>
    <property type="evidence" value="ECO:0007669"/>
    <property type="project" value="InterPro"/>
</dbReference>
<dbReference type="RefSeq" id="WP_013954941.1">
    <property type="nucleotide sequence ID" value="NZ_CP007589.1"/>
</dbReference>
<dbReference type="STRING" id="28903.B0W43_03270"/>
<accession>A0A2N8U2Y2</accession>
<dbReference type="InterPro" id="IPR009012">
    <property type="entry name" value="GrpE_head"/>
</dbReference>
<dbReference type="EMBL" id="LT578453">
    <property type="protein sequence ID" value="SBO46397.1"/>
    <property type="molecule type" value="Genomic_DNA"/>
</dbReference>
<dbReference type="Pfam" id="PF01025">
    <property type="entry name" value="GrpE"/>
    <property type="match status" value="1"/>
</dbReference>
<dbReference type="GO" id="GO:0006457">
    <property type="term" value="P:protein folding"/>
    <property type="evidence" value="ECO:0007669"/>
    <property type="project" value="InterPro"/>
</dbReference>
<dbReference type="GO" id="GO:0042803">
    <property type="term" value="F:protein homodimerization activity"/>
    <property type="evidence" value="ECO:0007669"/>
    <property type="project" value="InterPro"/>
</dbReference>
<evidence type="ECO:0000256" key="1">
    <source>
        <dbReference type="ARBA" id="ARBA00023186"/>
    </source>
</evidence>
<dbReference type="PANTHER" id="PTHR21237">
    <property type="entry name" value="GRPE PROTEIN"/>
    <property type="match status" value="1"/>
</dbReference>
<keyword evidence="1" id="KW-0143">Chaperone</keyword>
<dbReference type="GO" id="GO:0015031">
    <property type="term" value="P:protein transport"/>
    <property type="evidence" value="ECO:0007669"/>
    <property type="project" value="InterPro"/>
</dbReference>
<sequence length="341" mass="39720">MSSMNKEEAINKSNEAKKTFSKGDRLIVDVNTYSPNGDLVDRFCVKNFELILGKNTFINNFDDKFLHNEIKPSYKFQVKIPKNHPSDIYKNQKFWFEVELKNYDEIMAKKSLNSNEETKLESAEKIDHLKDDPLVKAQAKILSLYAKSEMLARDNEFLKAQLERAKETPKTIVVPDEMKKQIHQYALQDFFEQFVNYYSLYKTTTLSSEKQAELLDDPKLKAFAKGYRMITWQFDELFKKYNFIEIKPIEGEIFNPEYQKVNDQFIDDEFPTNTIINVHSSAFMLHDRVLHVALVDTTVRSTDPQAKVLIEKSGDNAYHKTPGKLHTLEEKVSESIAKSNK</sequence>
<dbReference type="Gene3D" id="2.30.22.10">
    <property type="entry name" value="Head domain of nucleotide exchange factor GrpE"/>
    <property type="match status" value="1"/>
</dbReference>
<dbReference type="SUPFAM" id="SSF54534">
    <property type="entry name" value="FKBP-like"/>
    <property type="match status" value="1"/>
</dbReference>
<dbReference type="GO" id="GO:0051082">
    <property type="term" value="F:unfolded protein binding"/>
    <property type="evidence" value="ECO:0007669"/>
    <property type="project" value="TreeGrafter"/>
</dbReference>
<dbReference type="SMR" id="A0A2N8U2Y2"/>
<protein>
    <submittedName>
        <fullName evidence="2">Protein GrpE</fullName>
    </submittedName>
</protein>
<evidence type="ECO:0000313" key="3">
    <source>
        <dbReference type="Proteomes" id="UP000233776"/>
    </source>
</evidence>
<dbReference type="SUPFAM" id="SSF51064">
    <property type="entry name" value="Head domain of nucleotide exchange factor GrpE"/>
    <property type="match status" value="1"/>
</dbReference>
<evidence type="ECO:0000313" key="2">
    <source>
        <dbReference type="EMBL" id="SBO46397.1"/>
    </source>
</evidence>
<gene>
    <name evidence="2" type="ORF">MBOVJF4278_00631</name>
</gene>
<dbReference type="Proteomes" id="UP000233776">
    <property type="component" value="Chromosome I"/>
</dbReference>